<reference evidence="9 10" key="1">
    <citation type="submission" date="2018-02" db="EMBL/GenBank/DDBJ databases">
        <title>Comparative genomes isolates from brazilian mangrove.</title>
        <authorList>
            <person name="Araujo J.E."/>
            <person name="Taketani R.G."/>
            <person name="Silva M.C.P."/>
            <person name="Loureco M.V."/>
            <person name="Andreote F.D."/>
        </authorList>
    </citation>
    <scope>NUCLEOTIDE SEQUENCE [LARGE SCALE GENOMIC DNA]</scope>
    <source>
        <strain evidence="9 10">HEX-2 MGV</strain>
    </source>
</reference>
<comment type="function">
    <text evidence="8">Reversible hydration of carbon dioxide.</text>
</comment>
<feature type="binding site" evidence="7">
    <location>
        <position position="143"/>
    </location>
    <ligand>
        <name>Zn(2+)</name>
        <dbReference type="ChEBI" id="CHEBI:29105"/>
    </ligand>
</feature>
<evidence type="ECO:0000256" key="1">
    <source>
        <dbReference type="ARBA" id="ARBA00006217"/>
    </source>
</evidence>
<feature type="binding site" evidence="7">
    <location>
        <position position="84"/>
    </location>
    <ligand>
        <name>Zn(2+)</name>
        <dbReference type="ChEBI" id="CHEBI:29105"/>
    </ligand>
</feature>
<evidence type="ECO:0000256" key="4">
    <source>
        <dbReference type="ARBA" id="ARBA00022833"/>
    </source>
</evidence>
<dbReference type="Pfam" id="PF00484">
    <property type="entry name" value="Pro_CA"/>
    <property type="match status" value="1"/>
</dbReference>
<evidence type="ECO:0000256" key="5">
    <source>
        <dbReference type="ARBA" id="ARBA00023239"/>
    </source>
</evidence>
<dbReference type="SUPFAM" id="SSF53056">
    <property type="entry name" value="beta-carbonic anhydrase, cab"/>
    <property type="match status" value="1"/>
</dbReference>
<name>A0A2S8F058_9BACT</name>
<dbReference type="CDD" id="cd00884">
    <property type="entry name" value="beta_CA_cladeB"/>
    <property type="match status" value="1"/>
</dbReference>
<keyword evidence="3 7" id="KW-0479">Metal-binding</keyword>
<feature type="binding site" evidence="7">
    <location>
        <position position="86"/>
    </location>
    <ligand>
        <name>Zn(2+)</name>
        <dbReference type="ChEBI" id="CHEBI:29105"/>
    </ligand>
</feature>
<evidence type="ECO:0000313" key="10">
    <source>
        <dbReference type="Proteomes" id="UP000240009"/>
    </source>
</evidence>
<protein>
    <recommendedName>
        <fullName evidence="2 8">Carbonic anhydrase</fullName>
        <ecNumber evidence="2 8">4.2.1.1</ecNumber>
    </recommendedName>
    <alternativeName>
        <fullName evidence="8">Carbonate dehydratase</fullName>
    </alternativeName>
</protein>
<dbReference type="PANTHER" id="PTHR11002:SF76">
    <property type="entry name" value="CARBONIC ANHYDRASE"/>
    <property type="match status" value="1"/>
</dbReference>
<accession>A0A2S8F058</accession>
<evidence type="ECO:0000256" key="8">
    <source>
        <dbReference type="RuleBase" id="RU003956"/>
    </source>
</evidence>
<dbReference type="GO" id="GO:0015976">
    <property type="term" value="P:carbon utilization"/>
    <property type="evidence" value="ECO:0007669"/>
    <property type="project" value="InterPro"/>
</dbReference>
<sequence length="249" mass="27418">MPEPRFALASSIVLSNATSCLGFPWHGDSSSSPQFHLNSTKKIYTMRDLLSGVTQFQQETFPVKKSRFQELARGQSPEALFITCSDSRVNPELFTNSEPGEIFVIRNAGNIVGRKGEADLGMAATIEYAVKALKVPQIIVCGHSQCGAMQGLMNPEVVSGLPEVGKWVSLSKKALDDRSGNPKGDRLMQLIEANIRLQVRNLMTFPEVAYAVEAGRLLLHGWLYDFETGRVNVLAPETNQFVDPHVRIA</sequence>
<evidence type="ECO:0000313" key="9">
    <source>
        <dbReference type="EMBL" id="PQO25536.1"/>
    </source>
</evidence>
<feature type="binding site" evidence="7">
    <location>
        <position position="146"/>
    </location>
    <ligand>
        <name>Zn(2+)</name>
        <dbReference type="ChEBI" id="CHEBI:29105"/>
    </ligand>
</feature>
<comment type="cofactor">
    <cofactor evidence="7">
        <name>Zn(2+)</name>
        <dbReference type="ChEBI" id="CHEBI:29105"/>
    </cofactor>
    <text evidence="7">Binds 1 zinc ion per subunit.</text>
</comment>
<dbReference type="InterPro" id="IPR045066">
    <property type="entry name" value="Beta_CA_cladeB"/>
</dbReference>
<dbReference type="InterPro" id="IPR015892">
    <property type="entry name" value="Carbonic_anhydrase_CS"/>
</dbReference>
<proteinExistence type="inferred from homology"/>
<dbReference type="EC" id="4.2.1.1" evidence="2 8"/>
<dbReference type="InterPro" id="IPR001765">
    <property type="entry name" value="Carbonic_anhydrase"/>
</dbReference>
<dbReference type="SMART" id="SM00947">
    <property type="entry name" value="Pro_CA"/>
    <property type="match status" value="1"/>
</dbReference>
<keyword evidence="5 8" id="KW-0456">Lyase</keyword>
<evidence type="ECO:0000256" key="3">
    <source>
        <dbReference type="ARBA" id="ARBA00022723"/>
    </source>
</evidence>
<keyword evidence="4 7" id="KW-0862">Zinc</keyword>
<dbReference type="Gene3D" id="3.40.1050.10">
    <property type="entry name" value="Carbonic anhydrase"/>
    <property type="match status" value="1"/>
</dbReference>
<dbReference type="PROSITE" id="PS00705">
    <property type="entry name" value="PROK_CO2_ANHYDRASE_2"/>
    <property type="match status" value="1"/>
</dbReference>
<dbReference type="PROSITE" id="PS00704">
    <property type="entry name" value="PROK_CO2_ANHYDRASE_1"/>
    <property type="match status" value="1"/>
</dbReference>
<dbReference type="PANTHER" id="PTHR11002">
    <property type="entry name" value="CARBONIC ANHYDRASE"/>
    <property type="match status" value="1"/>
</dbReference>
<dbReference type="AlphaFoldDB" id="A0A2S8F058"/>
<comment type="catalytic activity">
    <reaction evidence="6 8">
        <text>hydrogencarbonate + H(+) = CO2 + H2O</text>
        <dbReference type="Rhea" id="RHEA:10748"/>
        <dbReference type="ChEBI" id="CHEBI:15377"/>
        <dbReference type="ChEBI" id="CHEBI:15378"/>
        <dbReference type="ChEBI" id="CHEBI:16526"/>
        <dbReference type="ChEBI" id="CHEBI:17544"/>
        <dbReference type="EC" id="4.2.1.1"/>
    </reaction>
</comment>
<comment type="similarity">
    <text evidence="1 8">Belongs to the beta-class carbonic anhydrase family.</text>
</comment>
<organism evidence="9 10">
    <name type="scientific">Blastopirellula marina</name>
    <dbReference type="NCBI Taxonomy" id="124"/>
    <lineage>
        <taxon>Bacteria</taxon>
        <taxon>Pseudomonadati</taxon>
        <taxon>Planctomycetota</taxon>
        <taxon>Planctomycetia</taxon>
        <taxon>Pirellulales</taxon>
        <taxon>Pirellulaceae</taxon>
        <taxon>Blastopirellula</taxon>
    </lineage>
</organism>
<evidence type="ECO:0000256" key="6">
    <source>
        <dbReference type="ARBA" id="ARBA00048348"/>
    </source>
</evidence>
<dbReference type="Proteomes" id="UP000240009">
    <property type="component" value="Unassembled WGS sequence"/>
</dbReference>
<dbReference type="InterPro" id="IPR036874">
    <property type="entry name" value="Carbonic_anhydrase_sf"/>
</dbReference>
<dbReference type="GO" id="GO:0004089">
    <property type="term" value="F:carbonate dehydratase activity"/>
    <property type="evidence" value="ECO:0007669"/>
    <property type="project" value="UniProtKB-UniRule"/>
</dbReference>
<comment type="caution">
    <text evidence="9">The sequence shown here is derived from an EMBL/GenBank/DDBJ whole genome shotgun (WGS) entry which is preliminary data.</text>
</comment>
<gene>
    <name evidence="9" type="ORF">C5Y96_24690</name>
</gene>
<evidence type="ECO:0000256" key="2">
    <source>
        <dbReference type="ARBA" id="ARBA00012925"/>
    </source>
</evidence>
<dbReference type="GO" id="GO:0008270">
    <property type="term" value="F:zinc ion binding"/>
    <property type="evidence" value="ECO:0007669"/>
    <property type="project" value="UniProtKB-UniRule"/>
</dbReference>
<evidence type="ECO:0000256" key="7">
    <source>
        <dbReference type="PIRSR" id="PIRSR601765-1"/>
    </source>
</evidence>
<dbReference type="EMBL" id="PUIA01000081">
    <property type="protein sequence ID" value="PQO25536.1"/>
    <property type="molecule type" value="Genomic_DNA"/>
</dbReference>